<feature type="region of interest" description="Disordered" evidence="2">
    <location>
        <begin position="503"/>
        <end position="532"/>
    </location>
</feature>
<evidence type="ECO:0000256" key="3">
    <source>
        <dbReference type="SAM" id="SignalP"/>
    </source>
</evidence>
<organism evidence="4 5">
    <name type="scientific">Pirellulimonas nuda</name>
    <dbReference type="NCBI Taxonomy" id="2528009"/>
    <lineage>
        <taxon>Bacteria</taxon>
        <taxon>Pseudomonadati</taxon>
        <taxon>Planctomycetota</taxon>
        <taxon>Planctomycetia</taxon>
        <taxon>Pirellulales</taxon>
        <taxon>Lacipirellulaceae</taxon>
        <taxon>Pirellulimonas</taxon>
    </lineage>
</organism>
<feature type="signal peptide" evidence="3">
    <location>
        <begin position="1"/>
        <end position="29"/>
    </location>
</feature>
<feature type="compositionally biased region" description="Polar residues" evidence="2">
    <location>
        <begin position="522"/>
        <end position="532"/>
    </location>
</feature>
<proteinExistence type="predicted"/>
<keyword evidence="3" id="KW-0732">Signal</keyword>
<dbReference type="SUPFAM" id="SSF101898">
    <property type="entry name" value="NHL repeat"/>
    <property type="match status" value="1"/>
</dbReference>
<evidence type="ECO:0000256" key="1">
    <source>
        <dbReference type="SAM" id="Coils"/>
    </source>
</evidence>
<keyword evidence="5" id="KW-1185">Reference proteome</keyword>
<reference evidence="4 5" key="1">
    <citation type="submission" date="2019-02" db="EMBL/GenBank/DDBJ databases">
        <title>Deep-cultivation of Planctomycetes and their phenomic and genomic characterization uncovers novel biology.</title>
        <authorList>
            <person name="Wiegand S."/>
            <person name="Jogler M."/>
            <person name="Boedeker C."/>
            <person name="Pinto D."/>
            <person name="Vollmers J."/>
            <person name="Rivas-Marin E."/>
            <person name="Kohn T."/>
            <person name="Peeters S.H."/>
            <person name="Heuer A."/>
            <person name="Rast P."/>
            <person name="Oberbeckmann S."/>
            <person name="Bunk B."/>
            <person name="Jeske O."/>
            <person name="Meyerdierks A."/>
            <person name="Storesund J.E."/>
            <person name="Kallscheuer N."/>
            <person name="Luecker S."/>
            <person name="Lage O.M."/>
            <person name="Pohl T."/>
            <person name="Merkel B.J."/>
            <person name="Hornburger P."/>
            <person name="Mueller R.-W."/>
            <person name="Bruemmer F."/>
            <person name="Labrenz M."/>
            <person name="Spormann A.M."/>
            <person name="Op den Camp H."/>
            <person name="Overmann J."/>
            <person name="Amann R."/>
            <person name="Jetten M.S.M."/>
            <person name="Mascher T."/>
            <person name="Medema M.H."/>
            <person name="Devos D.P."/>
            <person name="Kaster A.-K."/>
            <person name="Ovreas L."/>
            <person name="Rohde M."/>
            <person name="Galperin M.Y."/>
            <person name="Jogler C."/>
        </authorList>
    </citation>
    <scope>NUCLEOTIDE SEQUENCE [LARGE SCALE GENOMIC DNA]</scope>
    <source>
        <strain evidence="4 5">Pla175</strain>
    </source>
</reference>
<feature type="compositionally biased region" description="Basic and acidic residues" evidence="2">
    <location>
        <begin position="512"/>
        <end position="521"/>
    </location>
</feature>
<sequence precursor="true">MLRADTSKLWLGLALAVGLVAWTHHSATADTGGADAQQASADTMFDAARAPACEAQACEEAEACAEQPCETETSQVVAVAPATKSAADGVAATHKQTGIIKANVPGHAQVTAECFCIAGNDNLLIGCHASDSKAENKDEVRVFDPSGGLVAALPLPFTPDAINVDPSGNILVAGAGELVRMTIDGQQLHRAKAPHVSGMSDEERGKLREQIVTQHERTAKMYTQQADRYTELVVKAEQQLEEVTQQLEALKADEEQKDGKDEDDVAAGRKQAVLAARTSVLKRQLTQYKRMQEQWDTMISQMGETKPLTDEQVDQQIEAALRSKMAVSSVSSAGGHVFVACRSTVGYGYEVWKMDDQFADGEVIIKGLSGCCGQMDVQACDGGLFVAENSKHRASRYNLDGEAEKHWGTGDRTSLEGFGSCCNPMNVAFGPGGAVYTAEDDTGRIKRYSPDGELLGLVGKVDLVPGCKNVAIGVSSDGDHVYMIDVNRHHVVRMDRISGDAAQPVAQASYEEASHEEDVHTTETPAQGSSSPIVGVLKLLSGQ</sequence>
<dbReference type="AlphaFoldDB" id="A0A518D5Z4"/>
<name>A0A518D5Z4_9BACT</name>
<feature type="coiled-coil region" evidence="1">
    <location>
        <begin position="219"/>
        <end position="260"/>
    </location>
</feature>
<evidence type="ECO:0000256" key="2">
    <source>
        <dbReference type="SAM" id="MobiDB-lite"/>
    </source>
</evidence>
<dbReference type="InterPro" id="IPR011042">
    <property type="entry name" value="6-blade_b-propeller_TolB-like"/>
</dbReference>
<keyword evidence="1" id="KW-0175">Coiled coil</keyword>
<dbReference type="Proteomes" id="UP000317429">
    <property type="component" value="Chromosome"/>
</dbReference>
<gene>
    <name evidence="4" type="ORF">Pla175_02470</name>
</gene>
<evidence type="ECO:0000313" key="5">
    <source>
        <dbReference type="Proteomes" id="UP000317429"/>
    </source>
</evidence>
<dbReference type="EMBL" id="CP036291">
    <property type="protein sequence ID" value="QDU86893.1"/>
    <property type="molecule type" value="Genomic_DNA"/>
</dbReference>
<protein>
    <submittedName>
        <fullName evidence="4">SMP-30/Gluconolaconase/LRE-like region</fullName>
    </submittedName>
</protein>
<dbReference type="RefSeq" id="WP_145280531.1">
    <property type="nucleotide sequence ID" value="NZ_CP036291.1"/>
</dbReference>
<dbReference type="OrthoDB" id="254513at2"/>
<evidence type="ECO:0000313" key="4">
    <source>
        <dbReference type="EMBL" id="QDU86893.1"/>
    </source>
</evidence>
<feature type="chain" id="PRO_5021825087" evidence="3">
    <location>
        <begin position="30"/>
        <end position="543"/>
    </location>
</feature>
<dbReference type="KEGG" id="pnd:Pla175_02470"/>
<dbReference type="Gene3D" id="2.120.10.30">
    <property type="entry name" value="TolB, C-terminal domain"/>
    <property type="match status" value="1"/>
</dbReference>
<accession>A0A518D5Z4</accession>